<feature type="compositionally biased region" description="Low complexity" evidence="1">
    <location>
        <begin position="168"/>
        <end position="186"/>
    </location>
</feature>
<dbReference type="RefSeq" id="XP_013321791.1">
    <property type="nucleotide sequence ID" value="XM_013466337.1"/>
</dbReference>
<dbReference type="SFLD" id="SFLDG01129">
    <property type="entry name" value="C1.5:_HAD__Beta-PGM__Phosphata"/>
    <property type="match status" value="1"/>
</dbReference>
<dbReference type="AlphaFoldDB" id="A0A0D2DFY1"/>
<dbReference type="InterPro" id="IPR023214">
    <property type="entry name" value="HAD_sf"/>
</dbReference>
<evidence type="ECO:0008006" key="4">
    <source>
        <dbReference type="Google" id="ProtNLM"/>
    </source>
</evidence>
<proteinExistence type="predicted"/>
<dbReference type="Pfam" id="PF00702">
    <property type="entry name" value="Hydrolase"/>
    <property type="match status" value="1"/>
</dbReference>
<keyword evidence="3" id="KW-1185">Reference proteome</keyword>
<dbReference type="SFLD" id="SFLDS00003">
    <property type="entry name" value="Haloacid_Dehalogenase"/>
    <property type="match status" value="1"/>
</dbReference>
<feature type="compositionally biased region" description="Polar residues" evidence="1">
    <location>
        <begin position="33"/>
        <end position="49"/>
    </location>
</feature>
<feature type="compositionally biased region" description="Polar residues" evidence="1">
    <location>
        <begin position="206"/>
        <end position="221"/>
    </location>
</feature>
<feature type="region of interest" description="Disordered" evidence="1">
    <location>
        <begin position="26"/>
        <end position="49"/>
    </location>
</feature>
<dbReference type="STRING" id="348802.A0A0D2DFY1"/>
<dbReference type="EMBL" id="KN847317">
    <property type="protein sequence ID" value="KIW61207.1"/>
    <property type="molecule type" value="Genomic_DNA"/>
</dbReference>
<feature type="compositionally biased region" description="Pro residues" evidence="1">
    <location>
        <begin position="187"/>
        <end position="199"/>
    </location>
</feature>
<dbReference type="Gene3D" id="3.40.50.1000">
    <property type="entry name" value="HAD superfamily/HAD-like"/>
    <property type="match status" value="1"/>
</dbReference>
<evidence type="ECO:0000313" key="3">
    <source>
        <dbReference type="Proteomes" id="UP000054342"/>
    </source>
</evidence>
<dbReference type="InterPro" id="IPR036412">
    <property type="entry name" value="HAD-like_sf"/>
</dbReference>
<evidence type="ECO:0000256" key="1">
    <source>
        <dbReference type="SAM" id="MobiDB-lite"/>
    </source>
</evidence>
<name>A0A0D2DFY1_9EURO</name>
<feature type="region of interest" description="Disordered" evidence="1">
    <location>
        <begin position="167"/>
        <end position="222"/>
    </location>
</feature>
<dbReference type="PANTHER" id="PTHR43885:SF1">
    <property type="entry name" value="SUPERFAMILY HYDROLASE, PUTATIVE (AFU_ORTHOLOGUE AFUA_4G13290)-RELATED"/>
    <property type="match status" value="1"/>
</dbReference>
<dbReference type="CDD" id="cd01427">
    <property type="entry name" value="HAD_like"/>
    <property type="match status" value="1"/>
</dbReference>
<dbReference type="GeneID" id="25323269"/>
<gene>
    <name evidence="2" type="ORF">PV05_01361</name>
</gene>
<dbReference type="Proteomes" id="UP000054342">
    <property type="component" value="Unassembled WGS sequence"/>
</dbReference>
<dbReference type="HOGENOM" id="CLU_045011_11_0_1"/>
<reference evidence="2 3" key="1">
    <citation type="submission" date="2015-01" db="EMBL/GenBank/DDBJ databases">
        <title>The Genome Sequence of Exophiala xenobiotica CBS118157.</title>
        <authorList>
            <consortium name="The Broad Institute Genomics Platform"/>
            <person name="Cuomo C."/>
            <person name="de Hoog S."/>
            <person name="Gorbushina A."/>
            <person name="Stielow B."/>
            <person name="Teixiera M."/>
            <person name="Abouelleil A."/>
            <person name="Chapman S.B."/>
            <person name="Priest M."/>
            <person name="Young S.K."/>
            <person name="Wortman J."/>
            <person name="Nusbaum C."/>
            <person name="Birren B."/>
        </authorList>
    </citation>
    <scope>NUCLEOTIDE SEQUENCE [LARGE SCALE GENOMIC DNA]</scope>
    <source>
        <strain evidence="2 3">CBS 118157</strain>
    </source>
</reference>
<organism evidence="2 3">
    <name type="scientific">Exophiala xenobiotica</name>
    <dbReference type="NCBI Taxonomy" id="348802"/>
    <lineage>
        <taxon>Eukaryota</taxon>
        <taxon>Fungi</taxon>
        <taxon>Dikarya</taxon>
        <taxon>Ascomycota</taxon>
        <taxon>Pezizomycotina</taxon>
        <taxon>Eurotiomycetes</taxon>
        <taxon>Chaetothyriomycetidae</taxon>
        <taxon>Chaetothyriales</taxon>
        <taxon>Herpotrichiellaceae</taxon>
        <taxon>Exophiala</taxon>
    </lineage>
</organism>
<accession>A0A0D2DFY1</accession>
<feature type="non-terminal residue" evidence="2">
    <location>
        <position position="1"/>
    </location>
</feature>
<feature type="region of interest" description="Disordered" evidence="1">
    <location>
        <begin position="94"/>
        <end position="119"/>
    </location>
</feature>
<sequence length="405" mass="44455">MKISHGASSFPKLDIREALVLRSTPEYLHRTSKQNTNRQSSTLRSAIRSTSGRGVHISCSAPPTSFQHRFEGVPFIGSRSIPITGLVSASRTMSTSIPLSEEPRRPPKRFAPLDPTVQHGKDLPKLKGVIFDVDGTLCLPQNYMFREMRSALGIPKSVDIIDHIRSLSNEPDTTTPSSTPEEQSTPAPEPRSPTDPSQPPSEEMLSPTSNDDPDPSLTSPQARAVATIKAIERRAMSSQRPQPGLQELMAYLTRRGVRKALCTRNFPAPVHNLLSNHLPEEEFHPIVTRETEGILPKPSPEGLWTIAQEWGLDREAGEESLASIAIGKQGEVDPLEVTKQVLGSGLIMVGDSLDDMAAGYRAGAATVLLVNEENEALSKHEYTGLSVRRLDELIDILERGFEETR</sequence>
<protein>
    <recommendedName>
        <fullName evidence="4">HAD hydrolase, family IA</fullName>
    </recommendedName>
</protein>
<dbReference type="SUPFAM" id="SSF56784">
    <property type="entry name" value="HAD-like"/>
    <property type="match status" value="1"/>
</dbReference>
<dbReference type="OrthoDB" id="426235at2759"/>
<evidence type="ECO:0000313" key="2">
    <source>
        <dbReference type="EMBL" id="KIW61207.1"/>
    </source>
</evidence>
<dbReference type="PANTHER" id="PTHR43885">
    <property type="entry name" value="HALOACID DEHALOGENASE-LIKE HYDROLASE"/>
    <property type="match status" value="1"/>
</dbReference>